<evidence type="ECO:0000313" key="1">
    <source>
        <dbReference type="EMBL" id="EHO84454.1"/>
    </source>
</evidence>
<dbReference type="HOGENOM" id="CLU_936131_0_0_0"/>
<dbReference type="PATRIC" id="fig|457404.5.peg.963"/>
<dbReference type="BioCyc" id="FSP457404-HMP:GTSQ-274-MONOMER"/>
<proteinExistence type="predicted"/>
<protein>
    <recommendedName>
        <fullName evidence="3">DUF4365 domain-containing protein</fullName>
    </recommendedName>
</protein>
<dbReference type="Proteomes" id="UP000003233">
    <property type="component" value="Unassembled WGS sequence"/>
</dbReference>
<evidence type="ECO:0000313" key="2">
    <source>
        <dbReference type="Proteomes" id="UP000003233"/>
    </source>
</evidence>
<sequence length="297" mass="35270">MPYFNFPKLVFEDIKMTDFGTHNKKQVSEDFVAENFKELGFYTFRPHSDTGIDLIVEGYVCKNCHQPKKYCVCDDTNLIKIKRFIQIKTREVKGDTFGYTLKSKDFRTDPRHVFIFYSDYTNDFFILPMLTYLKIFWDNEKSEPNSKGKSHFSSPAFRKGNNKINSLKIKNNIWKFNNKDFTCFLNEAGLKIMFNTFADENINNFQKVQKEIKIILEKIMHSYSCGAQLKSYTNEQKDEITRKIKEILEKRVHLEIEKIKLFRNHLDESMNKNLSKILKESRNKYLKKFKGVKLNAN</sequence>
<accession>H1PPD0</accession>
<organism evidence="1 2">
    <name type="scientific">Fusobacterium ulcerans 12-1B</name>
    <dbReference type="NCBI Taxonomy" id="457404"/>
    <lineage>
        <taxon>Bacteria</taxon>
        <taxon>Fusobacteriati</taxon>
        <taxon>Fusobacteriota</taxon>
        <taxon>Fusobacteriia</taxon>
        <taxon>Fusobacteriales</taxon>
        <taxon>Fusobacteriaceae</taxon>
        <taxon>Fusobacterium</taxon>
    </lineage>
</organism>
<keyword evidence="2" id="KW-1185">Reference proteome</keyword>
<dbReference type="EMBL" id="AGWJ02000006">
    <property type="protein sequence ID" value="EHO84454.1"/>
    <property type="molecule type" value="Genomic_DNA"/>
</dbReference>
<dbReference type="RefSeq" id="WP_008695580.1">
    <property type="nucleotide sequence ID" value="NZ_KE161007.1"/>
</dbReference>
<evidence type="ECO:0008006" key="3">
    <source>
        <dbReference type="Google" id="ProtNLM"/>
    </source>
</evidence>
<gene>
    <name evidence="1" type="ORF">HMPREF0402_00273</name>
</gene>
<reference evidence="1 2" key="1">
    <citation type="submission" date="2012-07" db="EMBL/GenBank/DDBJ databases">
        <title>The Genome Sequence of Fusobacterium ulcerans 12_1B.</title>
        <authorList>
            <consortium name="The Broad Institute Genome Sequencing Platform"/>
            <person name="Earl A."/>
            <person name="Ward D."/>
            <person name="Feldgarden M."/>
            <person name="Gevers D."/>
            <person name="Strauss J."/>
            <person name="Ambrose C.E."/>
            <person name="Allen-Vercoe E."/>
            <person name="Walker B."/>
            <person name="Young S.K."/>
            <person name="Zeng Q."/>
            <person name="Gargeya S."/>
            <person name="Fitzgerald M."/>
            <person name="Haas B."/>
            <person name="Abouelleil A."/>
            <person name="Alvarado L."/>
            <person name="Arachchi H.M."/>
            <person name="Berlin A.M."/>
            <person name="Chapman S.B."/>
            <person name="Goldberg J."/>
            <person name="Griggs A."/>
            <person name="Gujja S."/>
            <person name="Hansen M."/>
            <person name="Howarth C."/>
            <person name="Imamovic A."/>
            <person name="Larimer J."/>
            <person name="McCowen C."/>
            <person name="Montmayeur A."/>
            <person name="Murphy C."/>
            <person name="Neiman D."/>
            <person name="Pearson M."/>
            <person name="Priest M."/>
            <person name="Roberts A."/>
            <person name="Saif S."/>
            <person name="Shea T."/>
            <person name="Sisk P."/>
            <person name="Sykes S."/>
            <person name="Wortman J."/>
            <person name="Nusbaum C."/>
            <person name="Birren B."/>
        </authorList>
    </citation>
    <scope>NUCLEOTIDE SEQUENCE [LARGE SCALE GENOMIC DNA]</scope>
    <source>
        <strain evidence="1 2">12_1B</strain>
    </source>
</reference>
<dbReference type="AlphaFoldDB" id="H1PPD0"/>
<comment type="caution">
    <text evidence="1">The sequence shown here is derived from an EMBL/GenBank/DDBJ whole genome shotgun (WGS) entry which is preliminary data.</text>
</comment>
<name>H1PPD0_9FUSO</name>